<evidence type="ECO:0000256" key="5">
    <source>
        <dbReference type="ARBA" id="ARBA00022519"/>
    </source>
</evidence>
<dbReference type="RefSeq" id="WP_015829722.1">
    <property type="nucleotide sequence ID" value="NC_012969.1"/>
</dbReference>
<comment type="subcellular location">
    <subcellularLocation>
        <location evidence="1 14">Cell inner membrane</location>
        <topology evidence="1 14">Multi-pass membrane protein</topology>
    </subcellularLocation>
</comment>
<keyword evidence="17" id="KW-1185">Reference proteome</keyword>
<dbReference type="OrthoDB" id="3711263at2"/>
<dbReference type="GO" id="GO:0006457">
    <property type="term" value="P:protein folding"/>
    <property type="evidence" value="ECO:0007669"/>
    <property type="project" value="InterPro"/>
</dbReference>
<dbReference type="HOGENOM" id="CLU_098660_1_1_4"/>
<proteinExistence type="inferred from homology"/>
<evidence type="ECO:0000256" key="4">
    <source>
        <dbReference type="ARBA" id="ARBA00022475"/>
    </source>
</evidence>
<comment type="similarity">
    <text evidence="2 14">Belongs to the DsbB family.</text>
</comment>
<feature type="transmembrane region" description="Helical" evidence="15">
    <location>
        <begin position="72"/>
        <end position="91"/>
    </location>
</feature>
<accession>C6XCB0</accession>
<keyword evidence="6 14" id="KW-0812">Transmembrane</keyword>
<evidence type="ECO:0000256" key="9">
    <source>
        <dbReference type="ARBA" id="ARBA00023002"/>
    </source>
</evidence>
<evidence type="ECO:0000256" key="1">
    <source>
        <dbReference type="ARBA" id="ARBA00004429"/>
    </source>
</evidence>
<dbReference type="PANTHER" id="PTHR36570">
    <property type="entry name" value="DISULFIDE BOND FORMATION PROTEIN B"/>
    <property type="match status" value="1"/>
</dbReference>
<evidence type="ECO:0000256" key="10">
    <source>
        <dbReference type="ARBA" id="ARBA00023136"/>
    </source>
</evidence>
<dbReference type="AlphaFoldDB" id="C6XCB0"/>
<keyword evidence="12 14" id="KW-0143">Chaperone</keyword>
<evidence type="ECO:0000256" key="14">
    <source>
        <dbReference type="HAMAP-Rule" id="MF_00286"/>
    </source>
</evidence>
<evidence type="ECO:0000313" key="16">
    <source>
        <dbReference type="EMBL" id="ACT50185.1"/>
    </source>
</evidence>
<sequence precursor="true">MTIKFLQGRTGYVLGFIASFGLVAFALYIQQKHNLEPCPLCISQRIVYMVLGVLFLLAALHNPKAAGRKVYGLLHVAAAVTGVVIAARHMWIQANPDKVMAECGAGFDYLFESFPMKKAMELVFKGTGECSAIDWTLFGLTIPQLSLIAFSALGLYAVYLAFLKKN</sequence>
<dbReference type="HAMAP" id="MF_00286">
    <property type="entry name" value="DsbB"/>
    <property type="match status" value="1"/>
</dbReference>
<feature type="transmembrane region" description="Helical" evidence="15">
    <location>
        <begin position="12"/>
        <end position="30"/>
    </location>
</feature>
<dbReference type="GO" id="GO:0005886">
    <property type="term" value="C:plasma membrane"/>
    <property type="evidence" value="ECO:0007669"/>
    <property type="project" value="UniProtKB-SubCell"/>
</dbReference>
<organism evidence="16 17">
    <name type="scientific">Methylovorus glucosotrophus (strain SIP3-4)</name>
    <dbReference type="NCBI Taxonomy" id="582744"/>
    <lineage>
        <taxon>Bacteria</taxon>
        <taxon>Pseudomonadati</taxon>
        <taxon>Pseudomonadota</taxon>
        <taxon>Betaproteobacteria</taxon>
        <taxon>Nitrosomonadales</taxon>
        <taxon>Methylophilaceae</taxon>
        <taxon>Methylovorus</taxon>
    </lineage>
</organism>
<dbReference type="SUPFAM" id="SSF158442">
    <property type="entry name" value="DsbB-like"/>
    <property type="match status" value="1"/>
</dbReference>
<feature type="topological domain" description="Cytoplasmic" evidence="14">
    <location>
        <begin position="164"/>
        <end position="166"/>
    </location>
</feature>
<dbReference type="GO" id="GO:0009055">
    <property type="term" value="F:electron transfer activity"/>
    <property type="evidence" value="ECO:0007669"/>
    <property type="project" value="UniProtKB-UniRule"/>
</dbReference>
<keyword evidence="13 14" id="KW-0676">Redox-active center</keyword>
<dbReference type="Proteomes" id="UP000002743">
    <property type="component" value="Chromosome"/>
</dbReference>
<dbReference type="PANTHER" id="PTHR36570:SF3">
    <property type="entry name" value="DISULFIDE BOND FORMATION PROTEIN B"/>
    <property type="match status" value="1"/>
</dbReference>
<keyword evidence="3 14" id="KW-0813">Transport</keyword>
<keyword evidence="11 14" id="KW-1015">Disulfide bond</keyword>
<feature type="topological domain" description="Periplasmic" evidence="14">
    <location>
        <begin position="29"/>
        <end position="46"/>
    </location>
</feature>
<evidence type="ECO:0000256" key="7">
    <source>
        <dbReference type="ARBA" id="ARBA00022982"/>
    </source>
</evidence>
<evidence type="ECO:0000256" key="13">
    <source>
        <dbReference type="ARBA" id="ARBA00023284"/>
    </source>
</evidence>
<keyword evidence="9 14" id="KW-0560">Oxidoreductase</keyword>
<evidence type="ECO:0000256" key="2">
    <source>
        <dbReference type="ARBA" id="ARBA00008823"/>
    </source>
</evidence>
<keyword evidence="8 14" id="KW-1133">Transmembrane helix</keyword>
<keyword evidence="4 14" id="KW-1003">Cell membrane</keyword>
<evidence type="ECO:0000313" key="17">
    <source>
        <dbReference type="Proteomes" id="UP000002743"/>
    </source>
</evidence>
<keyword evidence="10 14" id="KW-0472">Membrane</keyword>
<dbReference type="STRING" id="582744.Msip34_0937"/>
<evidence type="ECO:0000256" key="15">
    <source>
        <dbReference type="SAM" id="Phobius"/>
    </source>
</evidence>
<dbReference type="eggNOG" id="COG1495">
    <property type="taxonomic scope" value="Bacteria"/>
</dbReference>
<dbReference type="InterPro" id="IPR023380">
    <property type="entry name" value="DsbB-like_sf"/>
</dbReference>
<dbReference type="Gene3D" id="1.20.1550.10">
    <property type="entry name" value="DsbB-like"/>
    <property type="match status" value="1"/>
</dbReference>
<dbReference type="Pfam" id="PF02600">
    <property type="entry name" value="DsbB"/>
    <property type="match status" value="1"/>
</dbReference>
<dbReference type="EMBL" id="CP001674">
    <property type="protein sequence ID" value="ACT50185.1"/>
    <property type="molecule type" value="Genomic_DNA"/>
</dbReference>
<dbReference type="InterPro" id="IPR022920">
    <property type="entry name" value="Disulphide_bond_form_DsbB"/>
</dbReference>
<dbReference type="InterPro" id="IPR050183">
    <property type="entry name" value="DsbB"/>
</dbReference>
<keyword evidence="7 14" id="KW-0249">Electron transport</keyword>
<dbReference type="InterPro" id="IPR003752">
    <property type="entry name" value="DiS_bond_form_DsbB/BdbC"/>
</dbReference>
<protein>
    <recommendedName>
        <fullName evidence="14">Disulfide bond formation protein B</fullName>
    </recommendedName>
    <alternativeName>
        <fullName evidence="14">Disulfide oxidoreductase</fullName>
    </alternativeName>
</protein>
<comment type="function">
    <text evidence="14">Required for disulfide bond formation in some periplasmic proteins. Acts by oxidizing the DsbA protein.</text>
</comment>
<reference evidence="16 17" key="2">
    <citation type="journal article" date="2011" name="J. Bacteriol.">
        <title>Genomes of three methylotrophs from a single niche uncover genetic and metabolic divergence of Methylophilaceae.</title>
        <authorList>
            <person name="Lapidus A."/>
            <person name="Clum A."/>
            <person name="Labutti K."/>
            <person name="Kaluzhnaya M.G."/>
            <person name="Lim S."/>
            <person name="Beck D.A."/>
            <person name="Glavina Del Rio T."/>
            <person name="Nolan M."/>
            <person name="Mavromatis K."/>
            <person name="Huntemann M."/>
            <person name="Lucas S."/>
            <person name="Lidstrom M.E."/>
            <person name="Ivanova N."/>
            <person name="Chistoserdova L."/>
        </authorList>
    </citation>
    <scope>NUCLEOTIDE SEQUENCE [LARGE SCALE GENOMIC DNA]</scope>
    <source>
        <strain evidence="16 17">SIP3-4</strain>
    </source>
</reference>
<feature type="transmembrane region" description="Helical" evidence="15">
    <location>
        <begin position="42"/>
        <end position="60"/>
    </location>
</feature>
<feature type="topological domain" description="Cytoplasmic" evidence="14">
    <location>
        <begin position="1"/>
        <end position="11"/>
    </location>
</feature>
<gene>
    <name evidence="14" type="primary">dsbB</name>
    <name evidence="16" type="ordered locus">Msip34_0937</name>
</gene>
<evidence type="ECO:0000256" key="6">
    <source>
        <dbReference type="ARBA" id="ARBA00022692"/>
    </source>
</evidence>
<evidence type="ECO:0000256" key="3">
    <source>
        <dbReference type="ARBA" id="ARBA00022448"/>
    </source>
</evidence>
<evidence type="ECO:0000256" key="8">
    <source>
        <dbReference type="ARBA" id="ARBA00022989"/>
    </source>
</evidence>
<feature type="transmembrane region" description="Helical" evidence="15">
    <location>
        <begin position="145"/>
        <end position="163"/>
    </location>
</feature>
<keyword evidence="5 14" id="KW-0997">Cell inner membrane</keyword>
<dbReference type="GO" id="GO:0015035">
    <property type="term" value="F:protein-disulfide reductase activity"/>
    <property type="evidence" value="ECO:0007669"/>
    <property type="project" value="UniProtKB-UniRule"/>
</dbReference>
<comment type="caution">
    <text evidence="14">Lacks conserved residue(s) required for the propagation of feature annotation.</text>
</comment>
<name>C6XCB0_METGS</name>
<evidence type="ECO:0000256" key="12">
    <source>
        <dbReference type="ARBA" id="ARBA00023186"/>
    </source>
</evidence>
<reference evidence="17" key="1">
    <citation type="submission" date="2009-07" db="EMBL/GenBank/DDBJ databases">
        <title>Complete sequence of chromosome of Methylovorus sp. SIP3-4.</title>
        <authorList>
            <person name="Lucas S."/>
            <person name="Copeland A."/>
            <person name="Lapidus A."/>
            <person name="Glavina del Rio T."/>
            <person name="Tice H."/>
            <person name="Bruce D."/>
            <person name="Goodwin L."/>
            <person name="Pitluck S."/>
            <person name="Clum A."/>
            <person name="Larimer F."/>
            <person name="Land M."/>
            <person name="Hauser L."/>
            <person name="Kyrpides N."/>
            <person name="Mikhailova N."/>
            <person name="Kayluzhnaya M."/>
            <person name="Chistoserdova L."/>
        </authorList>
    </citation>
    <scope>NUCLEOTIDE SEQUENCE [LARGE SCALE GENOMIC DNA]</scope>
    <source>
        <strain evidence="17">SIP3-4</strain>
    </source>
</reference>
<evidence type="ECO:0000256" key="11">
    <source>
        <dbReference type="ARBA" id="ARBA00023157"/>
    </source>
</evidence>
<feature type="topological domain" description="Cytoplasmic" evidence="14">
    <location>
        <begin position="64"/>
        <end position="69"/>
    </location>
</feature>
<feature type="disulfide bond" description="Redox-active" evidence="14">
    <location>
        <begin position="38"/>
        <end position="41"/>
    </location>
</feature>
<dbReference type="KEGG" id="mei:Msip34_0937"/>